<dbReference type="AlphaFoldDB" id="A0A2M6WZY9"/>
<dbReference type="EMBL" id="PEZP01000010">
    <property type="protein sequence ID" value="PIT98382.1"/>
    <property type="molecule type" value="Genomic_DNA"/>
</dbReference>
<organism evidence="1 2">
    <name type="scientific">Candidatus Andersenbacteria bacterium CG10_big_fil_rev_8_21_14_0_10_54_11</name>
    <dbReference type="NCBI Taxonomy" id="1974485"/>
    <lineage>
        <taxon>Bacteria</taxon>
        <taxon>Candidatus Anderseniibacteriota</taxon>
    </lineage>
</organism>
<sequence length="94" mass="10729">MKKETTVKLSPRTAAQARKVARRRKVGLTVLVDKALKALFEQAEEDTFIRQLKRSARKRGLTSQRAVARLVENERKKPARLRAVIDTNVWIASC</sequence>
<comment type="caution">
    <text evidence="1">The sequence shown here is derived from an EMBL/GenBank/DDBJ whole genome shotgun (WGS) entry which is preliminary data.</text>
</comment>
<name>A0A2M6WZY9_9BACT</name>
<evidence type="ECO:0000313" key="1">
    <source>
        <dbReference type="EMBL" id="PIT98382.1"/>
    </source>
</evidence>
<evidence type="ECO:0008006" key="3">
    <source>
        <dbReference type="Google" id="ProtNLM"/>
    </source>
</evidence>
<accession>A0A2M6WZY9</accession>
<gene>
    <name evidence="1" type="ORF">COT71_00980</name>
</gene>
<protein>
    <recommendedName>
        <fullName evidence="3">CopG family transcriptional regulator</fullName>
    </recommendedName>
</protein>
<dbReference type="Proteomes" id="UP000230731">
    <property type="component" value="Unassembled WGS sequence"/>
</dbReference>
<reference evidence="2" key="1">
    <citation type="submission" date="2017-09" db="EMBL/GenBank/DDBJ databases">
        <title>Depth-based differentiation of microbial function through sediment-hosted aquifers and enrichment of novel symbionts in the deep terrestrial subsurface.</title>
        <authorList>
            <person name="Probst A.J."/>
            <person name="Ladd B."/>
            <person name="Jarett J.K."/>
            <person name="Geller-Mcgrath D.E."/>
            <person name="Sieber C.M.K."/>
            <person name="Emerson J.B."/>
            <person name="Anantharaman K."/>
            <person name="Thomas B.C."/>
            <person name="Malmstrom R."/>
            <person name="Stieglmeier M."/>
            <person name="Klingl A."/>
            <person name="Woyke T."/>
            <person name="Ryan C.M."/>
            <person name="Banfield J.F."/>
        </authorList>
    </citation>
    <scope>NUCLEOTIDE SEQUENCE [LARGE SCALE GENOMIC DNA]</scope>
</reference>
<evidence type="ECO:0000313" key="2">
    <source>
        <dbReference type="Proteomes" id="UP000230731"/>
    </source>
</evidence>
<proteinExistence type="predicted"/>